<protein>
    <recommendedName>
        <fullName evidence="3">Transposase</fullName>
    </recommendedName>
</protein>
<gene>
    <name evidence="1" type="ORF">SAMN04487911_1702</name>
</gene>
<accession>A0A1M6NHY8</accession>
<proteinExistence type="predicted"/>
<dbReference type="EMBL" id="FQYX01000070">
    <property type="protein sequence ID" value="SHJ95262.1"/>
    <property type="molecule type" value="Genomic_DNA"/>
</dbReference>
<evidence type="ECO:0000313" key="2">
    <source>
        <dbReference type="Proteomes" id="UP000184231"/>
    </source>
</evidence>
<dbReference type="AlphaFoldDB" id="A0A1M6NHY8"/>
<evidence type="ECO:0008006" key="3">
    <source>
        <dbReference type="Google" id="ProtNLM"/>
    </source>
</evidence>
<sequence length="52" mass="6262">MSLNDCNTIGQFYGVNGKKLRRQFRDYLSDFRQWKEKSHAKQWLIFPENIGP</sequence>
<feature type="non-terminal residue" evidence="1">
    <location>
        <position position="52"/>
    </location>
</feature>
<organism evidence="1 2">
    <name type="scientific">Arenibacter nanhaiticus</name>
    <dbReference type="NCBI Taxonomy" id="558155"/>
    <lineage>
        <taxon>Bacteria</taxon>
        <taxon>Pseudomonadati</taxon>
        <taxon>Bacteroidota</taxon>
        <taxon>Flavobacteriia</taxon>
        <taxon>Flavobacteriales</taxon>
        <taxon>Flavobacteriaceae</taxon>
        <taxon>Arenibacter</taxon>
    </lineage>
</organism>
<reference evidence="1 2" key="1">
    <citation type="submission" date="2016-11" db="EMBL/GenBank/DDBJ databases">
        <authorList>
            <person name="Jaros S."/>
            <person name="Januszkiewicz K."/>
            <person name="Wedrychowicz H."/>
        </authorList>
    </citation>
    <scope>NUCLEOTIDE SEQUENCE [LARGE SCALE GENOMIC DNA]</scope>
    <source>
        <strain evidence="1 2">CGMCC 1.8863</strain>
    </source>
</reference>
<dbReference type="Proteomes" id="UP000184231">
    <property type="component" value="Unassembled WGS sequence"/>
</dbReference>
<name>A0A1M6NHY8_9FLAO</name>
<evidence type="ECO:0000313" key="1">
    <source>
        <dbReference type="EMBL" id="SHJ95262.1"/>
    </source>
</evidence>
<keyword evidence="2" id="KW-1185">Reference proteome</keyword>